<evidence type="ECO:0000256" key="17">
    <source>
        <dbReference type="ARBA" id="ARBA00034006"/>
    </source>
</evidence>
<organism evidence="19 20">
    <name type="scientific">Pleomorphomonas diazotrophica</name>
    <dbReference type="NCBI Taxonomy" id="1166257"/>
    <lineage>
        <taxon>Bacteria</taxon>
        <taxon>Pseudomonadati</taxon>
        <taxon>Pseudomonadota</taxon>
        <taxon>Alphaproteobacteria</taxon>
        <taxon>Hyphomicrobiales</taxon>
        <taxon>Pleomorphomonadaceae</taxon>
        <taxon>Pleomorphomonas</taxon>
    </lineage>
</organism>
<name>A0A1I4QG04_9HYPH</name>
<dbReference type="InterPro" id="IPR000194">
    <property type="entry name" value="ATPase_F1/V1/A1_a/bsu_nucl-bd"/>
</dbReference>
<evidence type="ECO:0000256" key="12">
    <source>
        <dbReference type="ARBA" id="ARBA00022927"/>
    </source>
</evidence>
<evidence type="ECO:0000259" key="18">
    <source>
        <dbReference type="SMART" id="SM00382"/>
    </source>
</evidence>
<evidence type="ECO:0000256" key="14">
    <source>
        <dbReference type="ARBA" id="ARBA00023065"/>
    </source>
</evidence>
<dbReference type="Proteomes" id="UP000233491">
    <property type="component" value="Unassembled WGS sequence"/>
</dbReference>
<dbReference type="GO" id="GO:0005737">
    <property type="term" value="C:cytoplasm"/>
    <property type="evidence" value="ECO:0007669"/>
    <property type="project" value="UniProtKB-SubCell"/>
</dbReference>
<evidence type="ECO:0000256" key="4">
    <source>
        <dbReference type="ARBA" id="ARBA00012473"/>
    </source>
</evidence>
<dbReference type="GO" id="GO:0046933">
    <property type="term" value="F:proton-transporting ATP synthase activity, rotational mechanism"/>
    <property type="evidence" value="ECO:0007669"/>
    <property type="project" value="TreeGrafter"/>
</dbReference>
<evidence type="ECO:0000256" key="1">
    <source>
        <dbReference type="ARBA" id="ARBA00003290"/>
    </source>
</evidence>
<evidence type="ECO:0000256" key="10">
    <source>
        <dbReference type="ARBA" id="ARBA00022795"/>
    </source>
</evidence>
<evidence type="ECO:0000256" key="6">
    <source>
        <dbReference type="ARBA" id="ARBA00022448"/>
    </source>
</evidence>
<keyword evidence="9" id="KW-0375">Hydrogen ion transport</keyword>
<dbReference type="GO" id="GO:0008564">
    <property type="term" value="F:protein-exporting ATPase activity"/>
    <property type="evidence" value="ECO:0007669"/>
    <property type="project" value="UniProtKB-EC"/>
</dbReference>
<evidence type="ECO:0000256" key="11">
    <source>
        <dbReference type="ARBA" id="ARBA00022840"/>
    </source>
</evidence>
<keyword evidence="11" id="KW-0067">ATP-binding</keyword>
<keyword evidence="12" id="KW-0653">Protein transport</keyword>
<dbReference type="GO" id="GO:0044781">
    <property type="term" value="P:bacterial-type flagellum organization"/>
    <property type="evidence" value="ECO:0007669"/>
    <property type="project" value="UniProtKB-KW"/>
</dbReference>
<keyword evidence="16" id="KW-0066">ATP synthesis</keyword>
<sequence length="449" mass="48118">MTKSFGLENLADRVATAAHELGYVRIGGRVSEVAPDAFRLRGLSRHVRLGDRVEIAAADGARLAEVLRIDGDGVTVKPFAPRLDVGLGAAAWHAGPVVLAPHPSWKGRVIDAMAAPVDGLGPLTPGGVAVPVDGRPPNALRRARVKKPIRTGVRAFDLFTPICAGQRIGIFAGSGVGKSTTLSMIARSRAFDTVVIALVGERGREVREFLDDSLGDNRARSVTVVATGDESPMMRRLAPRTAMAVAEYFRDRGEEVLLIVDSVTRYAHAARDVALAAGEPAVARGYAPSVFTSLPELLERAGPGEEGGGSITGVFAVLVDGDDHNDPVADNIRGTLDGHIVLDRSIADQGRYPAVNVLASISRLAQHVWSREERDLVLRLRSLIARFEDTRDLRLMGGYQSGQDPELDQAVSLVPRIYDGLRQNPTDPLSQDAFRELAEKMQPPPAPSN</sequence>
<keyword evidence="10" id="KW-1005">Bacterial flagellum biogenesis</keyword>
<dbReference type="PANTHER" id="PTHR15184:SF9">
    <property type="entry name" value="SPI-1 TYPE 3 SECRETION SYSTEM ATPASE"/>
    <property type="match status" value="1"/>
</dbReference>
<dbReference type="Pfam" id="PF18269">
    <property type="entry name" value="T3SS_ATPase_C"/>
    <property type="match status" value="1"/>
</dbReference>
<dbReference type="SMART" id="SM00382">
    <property type="entry name" value="AAA"/>
    <property type="match status" value="1"/>
</dbReference>
<dbReference type="InterPro" id="IPR003593">
    <property type="entry name" value="AAA+_ATPase"/>
</dbReference>
<dbReference type="Pfam" id="PF00006">
    <property type="entry name" value="ATP-synt_ab"/>
    <property type="match status" value="1"/>
</dbReference>
<keyword evidence="8" id="KW-0547">Nucleotide-binding</keyword>
<dbReference type="RefSeq" id="WP_101287967.1">
    <property type="nucleotide sequence ID" value="NZ_FOUQ01000001.1"/>
</dbReference>
<evidence type="ECO:0000313" key="19">
    <source>
        <dbReference type="EMBL" id="PKR90703.1"/>
    </source>
</evidence>
<evidence type="ECO:0000256" key="2">
    <source>
        <dbReference type="ARBA" id="ARBA00004496"/>
    </source>
</evidence>
<evidence type="ECO:0000256" key="13">
    <source>
        <dbReference type="ARBA" id="ARBA00022967"/>
    </source>
</evidence>
<comment type="function">
    <text evidence="1">Probable catalytic subunit of a protein translocase for flagellum-specific export, or a proton translocase involved in local circuits at the flagellum.</text>
</comment>
<dbReference type="InterPro" id="IPR020003">
    <property type="entry name" value="ATPase_a/bsu_AS"/>
</dbReference>
<dbReference type="InterPro" id="IPR022426">
    <property type="entry name" value="FliI_clade3"/>
</dbReference>
<feature type="domain" description="AAA+ ATPase" evidence="18">
    <location>
        <begin position="164"/>
        <end position="347"/>
    </location>
</feature>
<keyword evidence="19" id="KW-0378">Hydrolase</keyword>
<dbReference type="InterPro" id="IPR050053">
    <property type="entry name" value="ATPase_alpha/beta_chains"/>
</dbReference>
<proteinExistence type="inferred from homology"/>
<dbReference type="NCBIfam" id="TIGR03498">
    <property type="entry name" value="FliI_clade3"/>
    <property type="match status" value="1"/>
</dbReference>
<evidence type="ECO:0000256" key="15">
    <source>
        <dbReference type="ARBA" id="ARBA00023225"/>
    </source>
</evidence>
<dbReference type="GO" id="GO:0030254">
    <property type="term" value="P:protein secretion by the type III secretion system"/>
    <property type="evidence" value="ECO:0007669"/>
    <property type="project" value="InterPro"/>
</dbReference>
<comment type="similarity">
    <text evidence="3">Belongs to the ATPase alpha/beta chains family.</text>
</comment>
<keyword evidence="20" id="KW-1185">Reference proteome</keyword>
<keyword evidence="14" id="KW-0406">Ion transport</keyword>
<dbReference type="EMBL" id="PJNW01000002">
    <property type="protein sequence ID" value="PKR90703.1"/>
    <property type="molecule type" value="Genomic_DNA"/>
</dbReference>
<evidence type="ECO:0000313" key="20">
    <source>
        <dbReference type="Proteomes" id="UP000233491"/>
    </source>
</evidence>
<evidence type="ECO:0000256" key="7">
    <source>
        <dbReference type="ARBA" id="ARBA00022490"/>
    </source>
</evidence>
<keyword evidence="7" id="KW-0963">Cytoplasm</keyword>
<evidence type="ECO:0000256" key="3">
    <source>
        <dbReference type="ARBA" id="ARBA00008936"/>
    </source>
</evidence>
<dbReference type="GO" id="GO:0005524">
    <property type="term" value="F:ATP binding"/>
    <property type="evidence" value="ECO:0007669"/>
    <property type="project" value="UniProtKB-KW"/>
</dbReference>
<dbReference type="FunFam" id="3.40.50.12240:FF:000002">
    <property type="entry name" value="Flagellum-specific ATP synthase FliI"/>
    <property type="match status" value="1"/>
</dbReference>
<comment type="subcellular location">
    <subcellularLocation>
        <location evidence="2">Cytoplasm</location>
    </subcellularLocation>
</comment>
<evidence type="ECO:0000256" key="8">
    <source>
        <dbReference type="ARBA" id="ARBA00022741"/>
    </source>
</evidence>
<dbReference type="AlphaFoldDB" id="A0A1I4QG04"/>
<dbReference type="InterPro" id="IPR027417">
    <property type="entry name" value="P-loop_NTPase"/>
</dbReference>
<dbReference type="PROSITE" id="PS00152">
    <property type="entry name" value="ATPASE_ALPHA_BETA"/>
    <property type="match status" value="1"/>
</dbReference>
<evidence type="ECO:0000256" key="16">
    <source>
        <dbReference type="ARBA" id="ARBA00023310"/>
    </source>
</evidence>
<dbReference type="GO" id="GO:0030257">
    <property type="term" value="C:type III protein secretion system complex"/>
    <property type="evidence" value="ECO:0007669"/>
    <property type="project" value="InterPro"/>
</dbReference>
<dbReference type="EC" id="7.1.2.2" evidence="4"/>
<dbReference type="OrthoDB" id="9801639at2"/>
<gene>
    <name evidence="19" type="primary">fliI</name>
    <name evidence="19" type="ORF">CXZ10_04920</name>
</gene>
<keyword evidence="6" id="KW-0813">Transport</keyword>
<reference evidence="19 20" key="1">
    <citation type="submission" date="2017-12" db="EMBL/GenBank/DDBJ databases">
        <title>Anaerobic carbon monoxide metabolism by Pleomorphomonas carboxyditropha sp. nov., a new mesophilic hydrogenogenic carboxidotroph.</title>
        <authorList>
            <person name="Esquivel-Elizondo S."/>
            <person name="Krajmalnik-Brown R."/>
        </authorList>
    </citation>
    <scope>NUCLEOTIDE SEQUENCE [LARGE SCALE GENOMIC DNA]</scope>
    <source>
        <strain evidence="19 20">R5-392</strain>
    </source>
</reference>
<dbReference type="PANTHER" id="PTHR15184">
    <property type="entry name" value="ATP SYNTHASE"/>
    <property type="match status" value="1"/>
</dbReference>
<accession>A0A1I4QG04</accession>
<dbReference type="NCBIfam" id="TIGR01026">
    <property type="entry name" value="fliI_yscN"/>
    <property type="match status" value="1"/>
</dbReference>
<dbReference type="InterPro" id="IPR005714">
    <property type="entry name" value="ATPase_T3SS_FliI/YscN"/>
</dbReference>
<dbReference type="CDD" id="cd01136">
    <property type="entry name" value="ATPase_flagellum-secretory_path_III"/>
    <property type="match status" value="1"/>
</dbReference>
<comment type="caution">
    <text evidence="19">The sequence shown here is derived from an EMBL/GenBank/DDBJ whole genome shotgun (WGS) entry which is preliminary data.</text>
</comment>
<evidence type="ECO:0000256" key="9">
    <source>
        <dbReference type="ARBA" id="ARBA00022781"/>
    </source>
</evidence>
<comment type="catalytic activity">
    <reaction evidence="17">
        <text>ATP + H2O + cellular proteinSide 1 = ADP + phosphate + cellular proteinSide 2.</text>
        <dbReference type="EC" id="7.4.2.8"/>
    </reaction>
</comment>
<keyword evidence="15" id="KW-1006">Bacterial flagellum protein export</keyword>
<dbReference type="GO" id="GO:0016887">
    <property type="term" value="F:ATP hydrolysis activity"/>
    <property type="evidence" value="ECO:0007669"/>
    <property type="project" value="InterPro"/>
</dbReference>
<dbReference type="Gene3D" id="3.40.50.12240">
    <property type="match status" value="1"/>
</dbReference>
<dbReference type="SUPFAM" id="SSF52540">
    <property type="entry name" value="P-loop containing nucleoside triphosphate hydrolases"/>
    <property type="match status" value="1"/>
</dbReference>
<protein>
    <recommendedName>
        <fullName evidence="5">Flagellum-specific ATP synthase</fullName>
        <ecNumber evidence="4">7.1.2.2</ecNumber>
    </recommendedName>
</protein>
<keyword evidence="13" id="KW-1278">Translocase</keyword>
<evidence type="ECO:0000256" key="5">
    <source>
        <dbReference type="ARBA" id="ARBA00020580"/>
    </source>
</evidence>
<dbReference type="InterPro" id="IPR040627">
    <property type="entry name" value="T3SS_ATPase_C"/>
</dbReference>
<dbReference type="GO" id="GO:0009288">
    <property type="term" value="C:bacterial-type flagellum"/>
    <property type="evidence" value="ECO:0007669"/>
    <property type="project" value="InterPro"/>
</dbReference>